<keyword evidence="4 7" id="KW-0812">Transmembrane</keyword>
<gene>
    <name evidence="10" type="ORF">CQY20_14230</name>
    <name evidence="9" type="ORF">MAGR_02770</name>
</gene>
<dbReference type="Proteomes" id="UP000465302">
    <property type="component" value="Unassembled WGS sequence"/>
</dbReference>
<keyword evidence="5 7" id="KW-1133">Transmembrane helix</keyword>
<evidence type="ECO:0000256" key="1">
    <source>
        <dbReference type="ARBA" id="ARBA00004141"/>
    </source>
</evidence>
<feature type="transmembrane region" description="Helical" evidence="7">
    <location>
        <begin position="178"/>
        <end position="197"/>
    </location>
</feature>
<keyword evidence="11" id="KW-1185">Reference proteome</keyword>
<name>A0A2A7N2H5_MYCAG</name>
<proteinExistence type="inferred from homology"/>
<keyword evidence="3" id="KW-0813">Transport</keyword>
<evidence type="ECO:0000259" key="8">
    <source>
        <dbReference type="Pfam" id="PF00999"/>
    </source>
</evidence>
<feature type="transmembrane region" description="Helical" evidence="7">
    <location>
        <begin position="271"/>
        <end position="303"/>
    </location>
</feature>
<feature type="transmembrane region" description="Helical" evidence="7">
    <location>
        <begin position="6"/>
        <end position="26"/>
    </location>
</feature>
<accession>A0A2A7N2H5</accession>
<dbReference type="GO" id="GO:0016020">
    <property type="term" value="C:membrane"/>
    <property type="evidence" value="ECO:0007669"/>
    <property type="project" value="UniProtKB-SubCell"/>
</dbReference>
<feature type="transmembrane region" description="Helical" evidence="7">
    <location>
        <begin position="57"/>
        <end position="79"/>
    </location>
</feature>
<reference evidence="9" key="3">
    <citation type="submission" date="2020-02" db="EMBL/GenBank/DDBJ databases">
        <authorList>
            <person name="Matsumoto Y."/>
            <person name="Motooka D."/>
            <person name="Nakamura S."/>
        </authorList>
    </citation>
    <scope>NUCLEOTIDE SEQUENCE</scope>
    <source>
        <strain evidence="9">JCM 6377</strain>
    </source>
</reference>
<dbReference type="OrthoDB" id="3294398at2"/>
<evidence type="ECO:0000256" key="3">
    <source>
        <dbReference type="ARBA" id="ARBA00022448"/>
    </source>
</evidence>
<organism evidence="10 11">
    <name type="scientific">Mycolicibacterium agri</name>
    <name type="common">Mycobacterium agri</name>
    <dbReference type="NCBI Taxonomy" id="36811"/>
    <lineage>
        <taxon>Bacteria</taxon>
        <taxon>Bacillati</taxon>
        <taxon>Actinomycetota</taxon>
        <taxon>Actinomycetes</taxon>
        <taxon>Mycobacteriales</taxon>
        <taxon>Mycobacteriaceae</taxon>
        <taxon>Mycolicibacterium</taxon>
    </lineage>
</organism>
<comment type="subcellular location">
    <subcellularLocation>
        <location evidence="1">Membrane</location>
        <topology evidence="1">Multi-pass membrane protein</topology>
    </subcellularLocation>
</comment>
<evidence type="ECO:0000313" key="10">
    <source>
        <dbReference type="EMBL" id="PEG38096.1"/>
    </source>
</evidence>
<dbReference type="PANTHER" id="PTHR42751:SF6">
    <property type="entry name" value="CONSERVED INTEGRAL MEMBRANE TRANSPORT PROTEIN-RELATED"/>
    <property type="match status" value="1"/>
</dbReference>
<feature type="domain" description="Cation/H+ exchanger transmembrane" evidence="8">
    <location>
        <begin position="20"/>
        <end position="369"/>
    </location>
</feature>
<evidence type="ECO:0000313" key="11">
    <source>
        <dbReference type="Proteomes" id="UP000220914"/>
    </source>
</evidence>
<dbReference type="InterPro" id="IPR038770">
    <property type="entry name" value="Na+/solute_symporter_sf"/>
</dbReference>
<feature type="transmembrane region" description="Helical" evidence="7">
    <location>
        <begin position="324"/>
        <end position="343"/>
    </location>
</feature>
<dbReference type="Pfam" id="PF00999">
    <property type="entry name" value="Na_H_Exchanger"/>
    <property type="match status" value="1"/>
</dbReference>
<comment type="caution">
    <text evidence="10">The sequence shown here is derived from an EMBL/GenBank/DDBJ whole genome shotgun (WGS) entry which is preliminary data.</text>
</comment>
<dbReference type="PANTHER" id="PTHR42751">
    <property type="entry name" value="SODIUM/HYDROGEN EXCHANGER FAMILY/TRKA DOMAIN PROTEIN"/>
    <property type="match status" value="1"/>
</dbReference>
<dbReference type="RefSeq" id="WP_097940732.1">
    <property type="nucleotide sequence ID" value="NZ_BLKS01000001.1"/>
</dbReference>
<feature type="transmembrane region" description="Helical" evidence="7">
    <location>
        <begin position="218"/>
        <end position="251"/>
    </location>
</feature>
<dbReference type="AlphaFoldDB" id="A0A2A7N2H5"/>
<dbReference type="Proteomes" id="UP000220914">
    <property type="component" value="Unassembled WGS sequence"/>
</dbReference>
<evidence type="ECO:0000256" key="7">
    <source>
        <dbReference type="SAM" id="Phobius"/>
    </source>
</evidence>
<reference evidence="10 11" key="1">
    <citation type="submission" date="2017-10" db="EMBL/GenBank/DDBJ databases">
        <title>The new phylogeny of genus Mycobacterium.</title>
        <authorList>
            <person name="Tortoli E."/>
            <person name="Trovato A."/>
            <person name="Cirillo D.M."/>
        </authorList>
    </citation>
    <scope>NUCLEOTIDE SEQUENCE [LARGE SCALE GENOMIC DNA]</scope>
    <source>
        <strain evidence="10 11">CCUG37673</strain>
    </source>
</reference>
<evidence type="ECO:0000256" key="2">
    <source>
        <dbReference type="ARBA" id="ARBA00005551"/>
    </source>
</evidence>
<dbReference type="EMBL" id="BLKS01000001">
    <property type="protein sequence ID" value="GFG48836.1"/>
    <property type="molecule type" value="Genomic_DNA"/>
</dbReference>
<reference evidence="9 12" key="2">
    <citation type="journal article" date="2019" name="Emerg. Microbes Infect.">
        <title>Comprehensive subspecies identification of 175 nontuberculous mycobacteria species based on 7547 genomic profiles.</title>
        <authorList>
            <person name="Matsumoto Y."/>
            <person name="Kinjo T."/>
            <person name="Motooka D."/>
            <person name="Nabeya D."/>
            <person name="Jung N."/>
            <person name="Uechi K."/>
            <person name="Horii T."/>
            <person name="Iida T."/>
            <person name="Fujita J."/>
            <person name="Nakamura S."/>
        </authorList>
    </citation>
    <scope>NUCLEOTIDE SEQUENCE [LARGE SCALE GENOMIC DNA]</scope>
    <source>
        <strain evidence="9 12">JCM 6377</strain>
    </source>
</reference>
<dbReference type="InterPro" id="IPR006153">
    <property type="entry name" value="Cation/H_exchanger_TM"/>
</dbReference>
<sequence>MEISAALLLELGGLFIGLSVLGAAARRYALSPIPLYLLAGLALGDGGIAPMPSANEFLRAGASIGVVLLLLTLGLEFSITEFAGSLRRHLPSAWVDVALNAVPGAVVGWLLGLNGVGILALAGVTYISSSGVVARLLSDLGRLGNRESPAVLSVLVLEDFSMAVYLPLLAVLADGGTVLDAVLGVALAIAVLTAVFVMSYRWGHHLGRLVTHPDDEQLMLRILGLTLTVAALAEFVHASAAVGAFLVGLTLTGDTADRARQVLTPLRDLFAAVFFVAIGLSIVPHELVPMLPAAVALAVITAATKVWTGQFAARRDNVGRRGQWRAGAALVARGEFSLVIIGLVGMSSPELGEVATPYVFILAIVGPVLARFAGRGRSARRSSDRSALGVRRRHWAAEPPG</sequence>
<comment type="similarity">
    <text evidence="2">Belongs to the monovalent cation:proton antiporter 2 (CPA2) transporter (TC 2.A.37) family.</text>
</comment>
<dbReference type="GO" id="GO:0015297">
    <property type="term" value="F:antiporter activity"/>
    <property type="evidence" value="ECO:0007669"/>
    <property type="project" value="InterPro"/>
</dbReference>
<feature type="transmembrane region" description="Helical" evidence="7">
    <location>
        <begin position="355"/>
        <end position="373"/>
    </location>
</feature>
<keyword evidence="6 7" id="KW-0472">Membrane</keyword>
<evidence type="ECO:0000256" key="5">
    <source>
        <dbReference type="ARBA" id="ARBA00022989"/>
    </source>
</evidence>
<dbReference type="GO" id="GO:1902600">
    <property type="term" value="P:proton transmembrane transport"/>
    <property type="evidence" value="ECO:0007669"/>
    <property type="project" value="InterPro"/>
</dbReference>
<protein>
    <submittedName>
        <fullName evidence="10">Cation/H(+) antiporter</fullName>
    </submittedName>
    <submittedName>
        <fullName evidence="9">Potassium transporter</fullName>
    </submittedName>
</protein>
<evidence type="ECO:0000256" key="6">
    <source>
        <dbReference type="ARBA" id="ARBA00023136"/>
    </source>
</evidence>
<dbReference type="Gene3D" id="1.20.1530.20">
    <property type="match status" value="1"/>
</dbReference>
<evidence type="ECO:0000313" key="9">
    <source>
        <dbReference type="EMBL" id="GFG48836.1"/>
    </source>
</evidence>
<evidence type="ECO:0000256" key="4">
    <source>
        <dbReference type="ARBA" id="ARBA00022692"/>
    </source>
</evidence>
<dbReference type="EMBL" id="PDCP01000022">
    <property type="protein sequence ID" value="PEG38096.1"/>
    <property type="molecule type" value="Genomic_DNA"/>
</dbReference>
<evidence type="ECO:0000313" key="12">
    <source>
        <dbReference type="Proteomes" id="UP000465302"/>
    </source>
</evidence>
<feature type="transmembrane region" description="Helical" evidence="7">
    <location>
        <begin position="150"/>
        <end position="172"/>
    </location>
</feature>